<proteinExistence type="predicted"/>
<sequence>ARERSETEFPVGADDEDDNFERERKRFLLLDFAGDAGDDDDSSASGSSSDLDSSDFEDDEVIESGAEGDADGGDQETENLDVEDQPSVNEDSEERLNHEDVFGREALPPEAVFAHAQPRDDDSLQGMAPPASPPPSWHHYQSLSMVLVRLANSEDEPLIRADIPWSLIVSCGKKKSVNSNPKDLQMPLVTNQVDSIPPDATLLRALYPSTDDPNGTRLFHGFLRMDPPLDAARALLEAFPLACLDMDGFFTASQFCHPKTSAGADESDVGEVSEVVRLVMEKTIQARRLNTIDWGMVAFLGDARISPSIAKLLLRQKPEALIDPRHGAFGVSPLERMASGFFIHGDSTAWVKKLLLALRVASYVKMKRAPNPSIEITLPAGFFANDDQQTTSFHPYHELIRLLINPDFQGYKFGKHGFVNTLKACSAADPDAFVRKDNDGNLPLHIALQSKCASVLGVKGERRLIRYLLNLRKSSSLVPEGDTRRRLPLRLCVENGWPVHDLIIDAALSQDTALRSVDLPPLLHQALDGPYSPRYQINGVRELVRQTMKIVAKHPSVLSRYLDSKGRHIIHVALRNRIPVYDVIAEALPHSLEARDFTQDGFYPFQIAAMSFVAETENRLRRVELEENDDEHEKEALETSILFELIRRDPLCITWNCSGSSASELLASRPVRKRI</sequence>
<gene>
    <name evidence="3" type="ORF">THAOC_02976</name>
</gene>
<accession>K0T9A2</accession>
<feature type="non-terminal residue" evidence="3">
    <location>
        <position position="1"/>
    </location>
</feature>
<reference evidence="3 4" key="1">
    <citation type="journal article" date="2012" name="Genome Biol.">
        <title>Genome and low-iron response of an oceanic diatom adapted to chronic iron limitation.</title>
        <authorList>
            <person name="Lommer M."/>
            <person name="Specht M."/>
            <person name="Roy A.S."/>
            <person name="Kraemer L."/>
            <person name="Andreson R."/>
            <person name="Gutowska M.A."/>
            <person name="Wolf J."/>
            <person name="Bergner S.V."/>
            <person name="Schilhabel M.B."/>
            <person name="Klostermeier U.C."/>
            <person name="Beiko R.G."/>
            <person name="Rosenstiel P."/>
            <person name="Hippler M."/>
            <person name="Laroche J."/>
        </authorList>
    </citation>
    <scope>NUCLEOTIDE SEQUENCE [LARGE SCALE GENOMIC DNA]</scope>
    <source>
        <strain evidence="3 4">CCMP1005</strain>
    </source>
</reference>
<feature type="compositionally biased region" description="Acidic residues" evidence="2">
    <location>
        <begin position="52"/>
        <end position="84"/>
    </location>
</feature>
<dbReference type="AlphaFoldDB" id="K0T9A2"/>
<feature type="coiled-coil region" evidence="1">
    <location>
        <begin position="613"/>
        <end position="640"/>
    </location>
</feature>
<evidence type="ECO:0000313" key="4">
    <source>
        <dbReference type="Proteomes" id="UP000266841"/>
    </source>
</evidence>
<evidence type="ECO:0000256" key="2">
    <source>
        <dbReference type="SAM" id="MobiDB-lite"/>
    </source>
</evidence>
<name>K0T9A2_THAOC</name>
<dbReference type="Proteomes" id="UP000266841">
    <property type="component" value="Unassembled WGS sequence"/>
</dbReference>
<evidence type="ECO:0000313" key="3">
    <source>
        <dbReference type="EMBL" id="EJK75303.1"/>
    </source>
</evidence>
<feature type="region of interest" description="Disordered" evidence="2">
    <location>
        <begin position="33"/>
        <end position="95"/>
    </location>
</feature>
<dbReference type="Gene3D" id="1.25.40.20">
    <property type="entry name" value="Ankyrin repeat-containing domain"/>
    <property type="match status" value="1"/>
</dbReference>
<keyword evidence="4" id="KW-1185">Reference proteome</keyword>
<dbReference type="OrthoDB" id="43857at2759"/>
<feature type="region of interest" description="Disordered" evidence="2">
    <location>
        <begin position="1"/>
        <end position="20"/>
    </location>
</feature>
<dbReference type="EMBL" id="AGNL01003011">
    <property type="protein sequence ID" value="EJK75303.1"/>
    <property type="molecule type" value="Genomic_DNA"/>
</dbReference>
<comment type="caution">
    <text evidence="3">The sequence shown here is derived from an EMBL/GenBank/DDBJ whole genome shotgun (WGS) entry which is preliminary data.</text>
</comment>
<keyword evidence="1" id="KW-0175">Coiled coil</keyword>
<dbReference type="InterPro" id="IPR036770">
    <property type="entry name" value="Ankyrin_rpt-contain_sf"/>
</dbReference>
<protein>
    <submittedName>
        <fullName evidence="3">Uncharacterized protein</fullName>
    </submittedName>
</protein>
<evidence type="ECO:0000256" key="1">
    <source>
        <dbReference type="SAM" id="Coils"/>
    </source>
</evidence>
<organism evidence="3 4">
    <name type="scientific">Thalassiosira oceanica</name>
    <name type="common">Marine diatom</name>
    <dbReference type="NCBI Taxonomy" id="159749"/>
    <lineage>
        <taxon>Eukaryota</taxon>
        <taxon>Sar</taxon>
        <taxon>Stramenopiles</taxon>
        <taxon>Ochrophyta</taxon>
        <taxon>Bacillariophyta</taxon>
        <taxon>Coscinodiscophyceae</taxon>
        <taxon>Thalassiosirophycidae</taxon>
        <taxon>Thalassiosirales</taxon>
        <taxon>Thalassiosiraceae</taxon>
        <taxon>Thalassiosira</taxon>
    </lineage>
</organism>
<dbReference type="eggNOG" id="ENOG502RWSE">
    <property type="taxonomic scope" value="Eukaryota"/>
</dbReference>